<dbReference type="PANTHER" id="PTHR20905">
    <property type="entry name" value="N-ACETYLTRANSFERASE-RELATED"/>
    <property type="match status" value="1"/>
</dbReference>
<comment type="similarity">
    <text evidence="4">Belongs to the acetyltransferase family. AANAT subfamily.</text>
</comment>
<dbReference type="Proteomes" id="UP000594454">
    <property type="component" value="Chromosome 1"/>
</dbReference>
<dbReference type="EMBL" id="LR899009">
    <property type="protein sequence ID" value="CAD7076646.1"/>
    <property type="molecule type" value="Genomic_DNA"/>
</dbReference>
<dbReference type="InterPro" id="IPR016181">
    <property type="entry name" value="Acyl_CoA_acyltransferase"/>
</dbReference>
<comment type="catalytic activity">
    <reaction evidence="7">
        <text>serotonin + octadecanoyl-CoA = N-octadecanoyl-serotonin + CoA + H(+)</text>
        <dbReference type="Rhea" id="RHEA:51400"/>
        <dbReference type="ChEBI" id="CHEBI:15378"/>
        <dbReference type="ChEBI" id="CHEBI:57287"/>
        <dbReference type="ChEBI" id="CHEBI:57394"/>
        <dbReference type="ChEBI" id="CHEBI:134065"/>
        <dbReference type="ChEBI" id="CHEBI:350546"/>
    </reaction>
    <physiologicalReaction direction="left-to-right" evidence="7">
        <dbReference type="Rhea" id="RHEA:51401"/>
    </physiologicalReaction>
</comment>
<dbReference type="FunCoup" id="A0A7R8YNT3">
    <property type="interactions" value="25"/>
</dbReference>
<dbReference type="OMA" id="VMEKMDF"/>
<evidence type="ECO:0000256" key="10">
    <source>
        <dbReference type="ARBA" id="ARBA00051823"/>
    </source>
</evidence>
<comment type="catalytic activity">
    <reaction evidence="9">
        <text>dopamine + acetyl-CoA = N-acetyldopamine + CoA + H(+)</text>
        <dbReference type="Rhea" id="RHEA:51388"/>
        <dbReference type="ChEBI" id="CHEBI:15378"/>
        <dbReference type="ChEBI" id="CHEBI:57287"/>
        <dbReference type="ChEBI" id="CHEBI:57288"/>
        <dbReference type="ChEBI" id="CHEBI:59905"/>
        <dbReference type="ChEBI" id="CHEBI:125678"/>
    </reaction>
    <physiologicalReaction direction="left-to-right" evidence="9">
        <dbReference type="Rhea" id="RHEA:51389"/>
    </physiologicalReaction>
</comment>
<keyword evidence="2" id="KW-0012">Acyltransferase</keyword>
<evidence type="ECO:0000313" key="14">
    <source>
        <dbReference type="EMBL" id="CAD7076646.1"/>
    </source>
</evidence>
<dbReference type="OrthoDB" id="41532at2759"/>
<dbReference type="FunFam" id="3.40.630.30:FF:000046">
    <property type="entry name" value="Dopamine N-acetyltransferase"/>
    <property type="match status" value="1"/>
</dbReference>
<evidence type="ECO:0000313" key="15">
    <source>
        <dbReference type="Proteomes" id="UP000594454"/>
    </source>
</evidence>
<evidence type="ECO:0000256" key="7">
    <source>
        <dbReference type="ARBA" id="ARBA00050849"/>
    </source>
</evidence>
<evidence type="ECO:0000256" key="5">
    <source>
        <dbReference type="ARBA" id="ARBA00039114"/>
    </source>
</evidence>
<evidence type="ECO:0000256" key="6">
    <source>
        <dbReference type="ARBA" id="ARBA00050189"/>
    </source>
</evidence>
<evidence type="ECO:0000256" key="1">
    <source>
        <dbReference type="ARBA" id="ARBA00022679"/>
    </source>
</evidence>
<dbReference type="AlphaFoldDB" id="A0A7R8YNT3"/>
<dbReference type="GO" id="GO:0004059">
    <property type="term" value="F:aralkylamine N-acetyltransferase activity"/>
    <property type="evidence" value="ECO:0007669"/>
    <property type="project" value="UniProtKB-EC"/>
</dbReference>
<evidence type="ECO:0000256" key="11">
    <source>
        <dbReference type="ARBA" id="ARBA00052178"/>
    </source>
</evidence>
<name>A0A7R8YNT3_HERIL</name>
<accession>A0A7R8YNT3</accession>
<comment type="catalytic activity">
    <reaction evidence="11">
        <text>serotonin + hexadecanoyl-CoA = N-hexadecanoyl-serotonin + CoA + H(+)</text>
        <dbReference type="Rhea" id="RHEA:51384"/>
        <dbReference type="ChEBI" id="CHEBI:15378"/>
        <dbReference type="ChEBI" id="CHEBI:57287"/>
        <dbReference type="ChEBI" id="CHEBI:57379"/>
        <dbReference type="ChEBI" id="CHEBI:134059"/>
        <dbReference type="ChEBI" id="CHEBI:350546"/>
    </reaction>
    <physiologicalReaction direction="left-to-right" evidence="11">
        <dbReference type="Rhea" id="RHEA:51385"/>
    </physiologicalReaction>
</comment>
<evidence type="ECO:0000256" key="12">
    <source>
        <dbReference type="ARBA" id="ARBA00052335"/>
    </source>
</evidence>
<evidence type="ECO:0000256" key="8">
    <source>
        <dbReference type="ARBA" id="ARBA00051284"/>
    </source>
</evidence>
<dbReference type="Gene3D" id="3.40.630.30">
    <property type="match status" value="1"/>
</dbReference>
<dbReference type="InParanoid" id="A0A7R8YNT3"/>
<dbReference type="PANTHER" id="PTHR20905:SF1">
    <property type="entry name" value="AT07410P-RELATED"/>
    <property type="match status" value="1"/>
</dbReference>
<evidence type="ECO:0000256" key="9">
    <source>
        <dbReference type="ARBA" id="ARBA00051711"/>
    </source>
</evidence>
<reference evidence="14 15" key="1">
    <citation type="submission" date="2020-11" db="EMBL/GenBank/DDBJ databases">
        <authorList>
            <person name="Wallbank WR R."/>
            <person name="Pardo Diaz C."/>
            <person name="Kozak K."/>
            <person name="Martin S."/>
            <person name="Jiggins C."/>
            <person name="Moest M."/>
            <person name="Warren A I."/>
            <person name="Generalovic N T."/>
            <person name="Byers J.R.P. K."/>
            <person name="Montejo-Kovacevich G."/>
            <person name="Yen C E."/>
        </authorList>
    </citation>
    <scope>NUCLEOTIDE SEQUENCE [LARGE SCALE GENOMIC DNA]</scope>
</reference>
<comment type="pathway">
    <text evidence="3">Aromatic compound metabolism; melatonin biosynthesis; melatonin from serotonin: step 1/2.</text>
</comment>
<keyword evidence="1" id="KW-0808">Transferase</keyword>
<dbReference type="EC" id="2.3.1.87" evidence="5"/>
<evidence type="ECO:0000256" key="13">
    <source>
        <dbReference type="ARBA" id="ARBA00052491"/>
    </source>
</evidence>
<evidence type="ECO:0000256" key="4">
    <source>
        <dbReference type="ARBA" id="ARBA00038182"/>
    </source>
</evidence>
<proteinExistence type="inferred from homology"/>
<protein>
    <recommendedName>
        <fullName evidence="5">aralkylamine N-acetyltransferase</fullName>
        <ecNumber evidence="5">2.3.1.87</ecNumber>
    </recommendedName>
</protein>
<comment type="catalytic activity">
    <reaction evidence="12">
        <text>dopamine + hexadecanoyl-CoA = N-hexadecanoyl-dopamine + CoA + H(+)</text>
        <dbReference type="Rhea" id="RHEA:51376"/>
        <dbReference type="ChEBI" id="CHEBI:15378"/>
        <dbReference type="ChEBI" id="CHEBI:57287"/>
        <dbReference type="ChEBI" id="CHEBI:57379"/>
        <dbReference type="ChEBI" id="CHEBI:59905"/>
        <dbReference type="ChEBI" id="CHEBI:134058"/>
    </reaction>
    <physiologicalReaction direction="left-to-right" evidence="12">
        <dbReference type="Rhea" id="RHEA:51377"/>
    </physiologicalReaction>
</comment>
<comment type="catalytic activity">
    <reaction evidence="13">
        <text>serotonin + acetyl-CoA = N-acetylserotonin + CoA + H(+)</text>
        <dbReference type="Rhea" id="RHEA:25217"/>
        <dbReference type="ChEBI" id="CHEBI:15378"/>
        <dbReference type="ChEBI" id="CHEBI:17697"/>
        <dbReference type="ChEBI" id="CHEBI:57287"/>
        <dbReference type="ChEBI" id="CHEBI:57288"/>
        <dbReference type="ChEBI" id="CHEBI:350546"/>
        <dbReference type="EC" id="2.3.1.87"/>
    </reaction>
    <physiologicalReaction direction="left-to-right" evidence="13">
        <dbReference type="Rhea" id="RHEA:25218"/>
    </physiologicalReaction>
</comment>
<evidence type="ECO:0000256" key="2">
    <source>
        <dbReference type="ARBA" id="ARBA00023315"/>
    </source>
</evidence>
<gene>
    <name evidence="14" type="ORF">HERILL_LOCUS46</name>
</gene>
<organism evidence="14 15">
    <name type="scientific">Hermetia illucens</name>
    <name type="common">Black soldier fly</name>
    <dbReference type="NCBI Taxonomy" id="343691"/>
    <lineage>
        <taxon>Eukaryota</taxon>
        <taxon>Metazoa</taxon>
        <taxon>Ecdysozoa</taxon>
        <taxon>Arthropoda</taxon>
        <taxon>Hexapoda</taxon>
        <taxon>Insecta</taxon>
        <taxon>Pterygota</taxon>
        <taxon>Neoptera</taxon>
        <taxon>Endopterygota</taxon>
        <taxon>Diptera</taxon>
        <taxon>Brachycera</taxon>
        <taxon>Stratiomyomorpha</taxon>
        <taxon>Stratiomyidae</taxon>
        <taxon>Hermetiinae</taxon>
        <taxon>Hermetia</taxon>
    </lineage>
</organism>
<dbReference type="SUPFAM" id="SSF55729">
    <property type="entry name" value="Acyl-CoA N-acyltransferases (Nat)"/>
    <property type="match status" value="1"/>
</dbReference>
<dbReference type="CDD" id="cd04301">
    <property type="entry name" value="NAT_SF"/>
    <property type="match status" value="1"/>
</dbReference>
<comment type="catalytic activity">
    <reaction evidence="10">
        <text>serotonin + (9Z)-octadecenoyl-CoA = N-(9Z-octadecenoyl)-serotonin + CoA + H(+)</text>
        <dbReference type="Rhea" id="RHEA:51392"/>
        <dbReference type="ChEBI" id="CHEBI:15378"/>
        <dbReference type="ChEBI" id="CHEBI:57287"/>
        <dbReference type="ChEBI" id="CHEBI:57387"/>
        <dbReference type="ChEBI" id="CHEBI:134064"/>
        <dbReference type="ChEBI" id="CHEBI:350546"/>
    </reaction>
    <physiologicalReaction direction="left-to-right" evidence="10">
        <dbReference type="Rhea" id="RHEA:51393"/>
    </physiologicalReaction>
</comment>
<comment type="catalytic activity">
    <reaction evidence="6">
        <text>dopamine + (9Z)-octadecenoyl-CoA = N-(9Z-octadecanoyl)-dopamine + CoA + H(+)</text>
        <dbReference type="Rhea" id="RHEA:51380"/>
        <dbReference type="ChEBI" id="CHEBI:15378"/>
        <dbReference type="ChEBI" id="CHEBI:31883"/>
        <dbReference type="ChEBI" id="CHEBI:57287"/>
        <dbReference type="ChEBI" id="CHEBI:57387"/>
        <dbReference type="ChEBI" id="CHEBI:59905"/>
    </reaction>
    <physiologicalReaction direction="left-to-right" evidence="6">
        <dbReference type="Rhea" id="RHEA:51381"/>
    </physiologicalReaction>
</comment>
<sequence>MEYETHATIEIKSTRSFVRNDAILEPRYTLSDRQPVARLTQKMSKSLTIKDDYRIELITEEDTKEVLDFLKRFFFKDEPLNTAIELGECPELEVYSLKSLPEKSSFKAVNSEKKIIGVLINGLIKKAPPTATPAKLADGCKHEKFRKILSLMDYIDSKFDIYDLYPNAEAILDGKILSVDTAYRGLGIAGKLIERTIDYMKQHKIPVFNVLCTSHFSARVLEKLDFHEVYKLPYSEYVNEDGKQLLNPALPHVAARILVKEI</sequence>
<keyword evidence="15" id="KW-1185">Reference proteome</keyword>
<comment type="catalytic activity">
    <reaction evidence="8">
        <text>serotonin + (5Z,8Z,11Z,14Z)-eicosatetraenoyl-CoA = N-[(5Z,8Z,11Z,14Z)-eicosatetraenoyl]-serotonin + CoA + H(+)</text>
        <dbReference type="Rhea" id="RHEA:51396"/>
        <dbReference type="ChEBI" id="CHEBI:15378"/>
        <dbReference type="ChEBI" id="CHEBI:57287"/>
        <dbReference type="ChEBI" id="CHEBI:57368"/>
        <dbReference type="ChEBI" id="CHEBI:132255"/>
        <dbReference type="ChEBI" id="CHEBI:350546"/>
    </reaction>
    <physiologicalReaction direction="left-to-right" evidence="8">
        <dbReference type="Rhea" id="RHEA:51397"/>
    </physiologicalReaction>
</comment>
<evidence type="ECO:0000256" key="3">
    <source>
        <dbReference type="ARBA" id="ARBA00037926"/>
    </source>
</evidence>